<feature type="domain" description="DUF676" evidence="1">
    <location>
        <begin position="147"/>
        <end position="280"/>
    </location>
</feature>
<evidence type="ECO:0000259" key="1">
    <source>
        <dbReference type="Pfam" id="PF05057"/>
    </source>
</evidence>
<organism evidence="2 3">
    <name type="scientific">Actinoplanes nipponensis</name>
    <dbReference type="NCBI Taxonomy" id="135950"/>
    <lineage>
        <taxon>Bacteria</taxon>
        <taxon>Bacillati</taxon>
        <taxon>Actinomycetota</taxon>
        <taxon>Actinomycetes</taxon>
        <taxon>Micromonosporales</taxon>
        <taxon>Micromonosporaceae</taxon>
        <taxon>Actinoplanes</taxon>
    </lineage>
</organism>
<sequence length="425" mass="44708">MSGEAEIRAAGRVVGDALAGVVGVVRDTHRAIADRAFAAGGPAAQPIRAAHGLIAGGVYATVAGAHALVPRLIGVAVGEGWRPERPPLSGSRAGRFALAVLNGLWGDTLSGRHPELATPMAVRSHGEDVALTGEALRAAFPAAGPRIAVFVHGLCETEDYWSLAARRHHGTPEMTLGARLRRDHGYTPVHLRYNTGLHVSDNGLRLAALLEELVAHWPAAVERIALIGHSMGGLVIRSAGRQGAAAGHRWVPAVRHAIFLGTPHLGAPLARGVHTAAWLLARFPESRPVARLIGGRSAGVHDLNYGALVEEDWRDVDPGELPRDLCTDVPFLPDAAHHFIGATLARRHDGPLATVLGDLFVPYRSAAGLGERRSVPFDSGNGRHLGGLHHFDLLNHPEVHDQVCAWLAGPPAPAPPGDAPAGPAR</sequence>
<dbReference type="EMBL" id="BOMQ01000088">
    <property type="protein sequence ID" value="GIE53717.1"/>
    <property type="molecule type" value="Genomic_DNA"/>
</dbReference>
<dbReference type="SUPFAM" id="SSF53474">
    <property type="entry name" value="alpha/beta-Hydrolases"/>
    <property type="match status" value="1"/>
</dbReference>
<dbReference type="Pfam" id="PF05057">
    <property type="entry name" value="DUF676"/>
    <property type="match status" value="1"/>
</dbReference>
<evidence type="ECO:0000313" key="2">
    <source>
        <dbReference type="EMBL" id="GIE53717.1"/>
    </source>
</evidence>
<name>A0A919JQP0_9ACTN</name>
<dbReference type="AlphaFoldDB" id="A0A919JQP0"/>
<accession>A0A919JQP0</accession>
<evidence type="ECO:0000313" key="3">
    <source>
        <dbReference type="Proteomes" id="UP000647172"/>
    </source>
</evidence>
<proteinExistence type="predicted"/>
<dbReference type="InterPro" id="IPR007751">
    <property type="entry name" value="DUF676_lipase-like"/>
</dbReference>
<dbReference type="InterPro" id="IPR029058">
    <property type="entry name" value="AB_hydrolase_fold"/>
</dbReference>
<gene>
    <name evidence="2" type="ORF">Ani05nite_72510</name>
</gene>
<dbReference type="RefSeq" id="WP_203775962.1">
    <property type="nucleotide sequence ID" value="NZ_BOMQ01000088.1"/>
</dbReference>
<comment type="caution">
    <text evidence="2">The sequence shown here is derived from an EMBL/GenBank/DDBJ whole genome shotgun (WGS) entry which is preliminary data.</text>
</comment>
<keyword evidence="3" id="KW-1185">Reference proteome</keyword>
<reference evidence="2" key="1">
    <citation type="submission" date="2021-01" db="EMBL/GenBank/DDBJ databases">
        <title>Whole genome shotgun sequence of Actinoplanes nipponensis NBRC 14063.</title>
        <authorList>
            <person name="Komaki H."/>
            <person name="Tamura T."/>
        </authorList>
    </citation>
    <scope>NUCLEOTIDE SEQUENCE</scope>
    <source>
        <strain evidence="2">NBRC 14063</strain>
    </source>
</reference>
<protein>
    <submittedName>
        <fullName evidence="2">Permease</fullName>
    </submittedName>
</protein>
<dbReference type="Proteomes" id="UP000647172">
    <property type="component" value="Unassembled WGS sequence"/>
</dbReference>
<dbReference type="Gene3D" id="3.40.50.1820">
    <property type="entry name" value="alpha/beta hydrolase"/>
    <property type="match status" value="1"/>
</dbReference>